<dbReference type="GO" id="GO:0009228">
    <property type="term" value="P:thiamine biosynthetic process"/>
    <property type="evidence" value="ECO:0007669"/>
    <property type="project" value="UniProtKB-KW"/>
</dbReference>
<dbReference type="Gene3D" id="3.20.20.70">
    <property type="entry name" value="Aldolase class I"/>
    <property type="match status" value="1"/>
</dbReference>
<dbReference type="GO" id="GO:0044715">
    <property type="term" value="F:8-oxo-dGDP phosphatase activity"/>
    <property type="evidence" value="ECO:0007669"/>
    <property type="project" value="TreeGrafter"/>
</dbReference>
<dbReference type="PANTHER" id="PTHR47707:SF1">
    <property type="entry name" value="NUDIX HYDROLASE FAMILY PROTEIN"/>
    <property type="match status" value="1"/>
</dbReference>
<keyword evidence="7 13" id="KW-0378">Hydrolase</keyword>
<dbReference type="CDD" id="cd03425">
    <property type="entry name" value="NUDIX_MutT_NudA_like"/>
    <property type="match status" value="1"/>
</dbReference>
<evidence type="ECO:0000256" key="5">
    <source>
        <dbReference type="ARBA" id="ARBA00022723"/>
    </source>
</evidence>
<dbReference type="InterPro" id="IPR015797">
    <property type="entry name" value="NUDIX_hydrolase-like_dom_sf"/>
</dbReference>
<dbReference type="PANTHER" id="PTHR47707">
    <property type="entry name" value="8-OXO-DGTP DIPHOSPHATASE"/>
    <property type="match status" value="1"/>
</dbReference>
<dbReference type="InterPro" id="IPR036206">
    <property type="entry name" value="ThiamineP_synth_sf"/>
</dbReference>
<evidence type="ECO:0000256" key="3">
    <source>
        <dbReference type="ARBA" id="ARBA00022457"/>
    </source>
</evidence>
<dbReference type="EC" id="3.6.1.55" evidence="11"/>
<dbReference type="InterPro" id="IPR013785">
    <property type="entry name" value="Aldolase_TIM"/>
</dbReference>
<comment type="catalytic activity">
    <reaction evidence="10">
        <text>8-oxo-dGTP + H2O = 8-oxo-dGMP + diphosphate + H(+)</text>
        <dbReference type="Rhea" id="RHEA:31575"/>
        <dbReference type="ChEBI" id="CHEBI:15377"/>
        <dbReference type="ChEBI" id="CHEBI:15378"/>
        <dbReference type="ChEBI" id="CHEBI:33019"/>
        <dbReference type="ChEBI" id="CHEBI:63224"/>
        <dbReference type="ChEBI" id="CHEBI:77896"/>
        <dbReference type="EC" id="3.6.1.55"/>
    </reaction>
</comment>
<protein>
    <recommendedName>
        <fullName evidence="11">8-oxo-dGTP diphosphatase</fullName>
        <ecNumber evidence="11">3.6.1.55</ecNumber>
    </recommendedName>
</protein>
<keyword evidence="4" id="KW-0235">DNA replication</keyword>
<feature type="domain" description="Nudix hydrolase" evidence="12">
    <location>
        <begin position="2"/>
        <end position="132"/>
    </location>
</feature>
<name>A0A1W1DZ42_9ZZZZ</name>
<gene>
    <name evidence="13" type="ORF">MNB_SUP05-SYMBIONT-4-1337</name>
</gene>
<evidence type="ECO:0000259" key="12">
    <source>
        <dbReference type="PROSITE" id="PS51462"/>
    </source>
</evidence>
<evidence type="ECO:0000256" key="8">
    <source>
        <dbReference type="ARBA" id="ARBA00022842"/>
    </source>
</evidence>
<reference evidence="13" key="1">
    <citation type="submission" date="2016-10" db="EMBL/GenBank/DDBJ databases">
        <authorList>
            <person name="de Groot N.N."/>
        </authorList>
    </citation>
    <scope>NUCLEOTIDE SEQUENCE</scope>
</reference>
<comment type="similarity">
    <text evidence="2">Belongs to the Nudix hydrolase family.</text>
</comment>
<dbReference type="SUPFAM" id="SSF51391">
    <property type="entry name" value="Thiamin phosphate synthase"/>
    <property type="match status" value="1"/>
</dbReference>
<sequence length="310" mass="34881">MKTITAVVGVLRNKNNDILIAERRADQFMAGFWELPGGKIEPNESPEQAITRELQEELAIEIQQLSLHQTMSHNYEDRTINLSIYTIDQYQNTPIGAEGQKIAWVKINQLTTYKLLPTMKSFINSLTLPNKYWITPANHDSDEWMQKIDQKIDQGIKLIQLRSKIPLDSTIINEVRNKCQQYGVRLLLNTLNKDFTALNCDGYHLTTHEMQSLTQNPCPNHLLSVSTHNLTEALQAQKLGADFIVISPVQATQTHPDTPPIGWNAAKEIVDKLNIPVYFLGGMTENDLKKTLELGAQGIAGVSALLETLP</sequence>
<dbReference type="NCBIfam" id="NF006530">
    <property type="entry name" value="PRK08999.1"/>
    <property type="match status" value="1"/>
</dbReference>
<keyword evidence="3" id="KW-0515">Mutator protein</keyword>
<dbReference type="InterPro" id="IPR022998">
    <property type="entry name" value="ThiamineP_synth_TenI"/>
</dbReference>
<dbReference type="CDD" id="cd00564">
    <property type="entry name" value="TMP_TenI"/>
    <property type="match status" value="1"/>
</dbReference>
<keyword evidence="9" id="KW-0234">DNA repair</keyword>
<dbReference type="GO" id="GO:0006281">
    <property type="term" value="P:DNA repair"/>
    <property type="evidence" value="ECO:0007669"/>
    <property type="project" value="UniProtKB-KW"/>
</dbReference>
<evidence type="ECO:0000256" key="1">
    <source>
        <dbReference type="ARBA" id="ARBA00001946"/>
    </source>
</evidence>
<dbReference type="Pfam" id="PF14815">
    <property type="entry name" value="NUDIX_4"/>
    <property type="match status" value="1"/>
</dbReference>
<dbReference type="InterPro" id="IPR000086">
    <property type="entry name" value="NUDIX_hydrolase_dom"/>
</dbReference>
<accession>A0A1W1DZ42</accession>
<dbReference type="Pfam" id="PF02581">
    <property type="entry name" value="TMP-TENI"/>
    <property type="match status" value="1"/>
</dbReference>
<dbReference type="PRINTS" id="PR00502">
    <property type="entry name" value="NUDIXFAMILY"/>
</dbReference>
<dbReference type="GO" id="GO:0044716">
    <property type="term" value="F:8-oxo-GDP phosphatase activity"/>
    <property type="evidence" value="ECO:0007669"/>
    <property type="project" value="TreeGrafter"/>
</dbReference>
<keyword evidence="5" id="KW-0479">Metal-binding</keyword>
<evidence type="ECO:0000256" key="6">
    <source>
        <dbReference type="ARBA" id="ARBA00022763"/>
    </source>
</evidence>
<evidence type="ECO:0000256" key="4">
    <source>
        <dbReference type="ARBA" id="ARBA00022705"/>
    </source>
</evidence>
<dbReference type="EMBL" id="FPHY01000129">
    <property type="protein sequence ID" value="SFV86965.1"/>
    <property type="molecule type" value="Genomic_DNA"/>
</dbReference>
<organism evidence="13">
    <name type="scientific">hydrothermal vent metagenome</name>
    <dbReference type="NCBI Taxonomy" id="652676"/>
    <lineage>
        <taxon>unclassified sequences</taxon>
        <taxon>metagenomes</taxon>
        <taxon>ecological metagenomes</taxon>
    </lineage>
</organism>
<evidence type="ECO:0000256" key="10">
    <source>
        <dbReference type="ARBA" id="ARBA00035861"/>
    </source>
</evidence>
<dbReference type="InterPro" id="IPR020476">
    <property type="entry name" value="Nudix_hydrolase"/>
</dbReference>
<dbReference type="NCBIfam" id="TIGR00586">
    <property type="entry name" value="mutt"/>
    <property type="match status" value="1"/>
</dbReference>
<proteinExistence type="inferred from homology"/>
<evidence type="ECO:0000256" key="11">
    <source>
        <dbReference type="ARBA" id="ARBA00038905"/>
    </source>
</evidence>
<dbReference type="InterPro" id="IPR029119">
    <property type="entry name" value="MutY_C"/>
</dbReference>
<evidence type="ECO:0000256" key="9">
    <source>
        <dbReference type="ARBA" id="ARBA00023204"/>
    </source>
</evidence>
<dbReference type="GO" id="GO:0006260">
    <property type="term" value="P:DNA replication"/>
    <property type="evidence" value="ECO:0007669"/>
    <property type="project" value="UniProtKB-KW"/>
</dbReference>
<evidence type="ECO:0000256" key="7">
    <source>
        <dbReference type="ARBA" id="ARBA00022801"/>
    </source>
</evidence>
<evidence type="ECO:0000256" key="2">
    <source>
        <dbReference type="ARBA" id="ARBA00005582"/>
    </source>
</evidence>
<dbReference type="GO" id="GO:0046872">
    <property type="term" value="F:metal ion binding"/>
    <property type="evidence" value="ECO:0007669"/>
    <property type="project" value="UniProtKB-KW"/>
</dbReference>
<dbReference type="InterPro" id="IPR003561">
    <property type="entry name" value="Mutator_MutT"/>
</dbReference>
<dbReference type="Gene3D" id="3.90.79.10">
    <property type="entry name" value="Nucleoside Triphosphate Pyrophosphohydrolase"/>
    <property type="match status" value="1"/>
</dbReference>
<dbReference type="GO" id="GO:0035539">
    <property type="term" value="F:8-oxo-7,8-dihydrodeoxyguanosine triphosphate pyrophosphatase activity"/>
    <property type="evidence" value="ECO:0007669"/>
    <property type="project" value="UniProtKB-EC"/>
</dbReference>
<keyword evidence="8" id="KW-0460">Magnesium</keyword>
<dbReference type="PROSITE" id="PS51462">
    <property type="entry name" value="NUDIX"/>
    <property type="match status" value="1"/>
</dbReference>
<evidence type="ECO:0000313" key="13">
    <source>
        <dbReference type="EMBL" id="SFV86965.1"/>
    </source>
</evidence>
<dbReference type="AlphaFoldDB" id="A0A1W1DZ42"/>
<comment type="cofactor">
    <cofactor evidence="1">
        <name>Mg(2+)</name>
        <dbReference type="ChEBI" id="CHEBI:18420"/>
    </cofactor>
</comment>
<dbReference type="InterPro" id="IPR047127">
    <property type="entry name" value="MutT-like"/>
</dbReference>
<dbReference type="GO" id="GO:0008413">
    <property type="term" value="F:8-oxo-7,8-dihydroguanosine triphosphate pyrophosphatase activity"/>
    <property type="evidence" value="ECO:0007669"/>
    <property type="project" value="InterPro"/>
</dbReference>
<dbReference type="SUPFAM" id="SSF55811">
    <property type="entry name" value="Nudix"/>
    <property type="match status" value="1"/>
</dbReference>
<keyword evidence="6" id="KW-0227">DNA damage</keyword>